<dbReference type="Proteomes" id="UP000036520">
    <property type="component" value="Chromosome"/>
</dbReference>
<dbReference type="InterPro" id="IPR025277">
    <property type="entry name" value="Apiosidase-like_cat_dom"/>
</dbReference>
<evidence type="ECO:0008006" key="6">
    <source>
        <dbReference type="Google" id="ProtNLM"/>
    </source>
</evidence>
<dbReference type="EMBL" id="CP012040">
    <property type="protein sequence ID" value="AKP53606.1"/>
    <property type="molecule type" value="Genomic_DNA"/>
</dbReference>
<dbReference type="OrthoDB" id="59486at2"/>
<evidence type="ECO:0000259" key="1">
    <source>
        <dbReference type="Pfam" id="PF12904"/>
    </source>
</evidence>
<dbReference type="PANTHER" id="PTHR37836">
    <property type="entry name" value="LMO1036 PROTEIN"/>
    <property type="match status" value="1"/>
</dbReference>
<dbReference type="KEGG" id="camu:CA2015_4260"/>
<dbReference type="SUPFAM" id="SSF51445">
    <property type="entry name" value="(Trans)glycosidases"/>
    <property type="match status" value="1"/>
</dbReference>
<proteinExistence type="predicted"/>
<accession>A0A0H4PGF1</accession>
<dbReference type="AlphaFoldDB" id="A0A0H4PGF1"/>
<evidence type="ECO:0000313" key="4">
    <source>
        <dbReference type="EMBL" id="AKP53606.1"/>
    </source>
</evidence>
<dbReference type="Pfam" id="PF12904">
    <property type="entry name" value="Collagen_bind_2"/>
    <property type="match status" value="1"/>
</dbReference>
<feature type="domain" description="DUF5060" evidence="3">
    <location>
        <begin position="29"/>
        <end position="96"/>
    </location>
</feature>
<dbReference type="InterPro" id="IPR013783">
    <property type="entry name" value="Ig-like_fold"/>
</dbReference>
<dbReference type="InterPro" id="IPR032260">
    <property type="entry name" value="DUF5060"/>
</dbReference>
<protein>
    <recommendedName>
        <fullName evidence="6">DUF4038 domain-containing protein</fullName>
    </recommendedName>
</protein>
<feature type="domain" description="Putative collagen-binding" evidence="1">
    <location>
        <begin position="485"/>
        <end position="546"/>
    </location>
</feature>
<dbReference type="InterPro" id="IPR017853">
    <property type="entry name" value="GH"/>
</dbReference>
<dbReference type="Gene3D" id="2.60.40.10">
    <property type="entry name" value="Immunoglobulins"/>
    <property type="match status" value="1"/>
</dbReference>
<dbReference type="STRING" id="320787.CA2015_4260"/>
<evidence type="ECO:0000259" key="3">
    <source>
        <dbReference type="Pfam" id="PF16586"/>
    </source>
</evidence>
<dbReference type="RefSeq" id="WP_053086726.1">
    <property type="nucleotide sequence ID" value="NZ_CP012040.1"/>
</dbReference>
<dbReference type="InterPro" id="IPR024749">
    <property type="entry name" value="Collagen-bd_put"/>
</dbReference>
<dbReference type="Pfam" id="PF16586">
    <property type="entry name" value="DUF5060"/>
    <property type="match status" value="1"/>
</dbReference>
<evidence type="ECO:0000259" key="2">
    <source>
        <dbReference type="Pfam" id="PF13204"/>
    </source>
</evidence>
<feature type="domain" description="Apiosidase-like catalytic" evidence="2">
    <location>
        <begin position="132"/>
        <end position="469"/>
    </location>
</feature>
<dbReference type="Gene3D" id="3.20.20.80">
    <property type="entry name" value="Glycosidases"/>
    <property type="match status" value="1"/>
</dbReference>
<dbReference type="PROSITE" id="PS51257">
    <property type="entry name" value="PROKAR_LIPOPROTEIN"/>
    <property type="match status" value="1"/>
</dbReference>
<sequence>MRIVFALFVISNFLFSCNTSQSEKAAIETPQWEEVALIFTAVNTYNNPYTDVEMYAEFVGPDGQQLRRPAFWDGGQNWKVRFASPIANGEWKWKTIASDSSDNGLHGQEGKLKSVAYAGENQLLRHGLLRMSEGKRNVVHADGTPFIVVGDTPWAMPWRATYADVAQYAQDRGEKGFNAALLMSIQPDQGATGPNARDTDQGFAVAFSDLPEGHINQINADYFQYLDSLMGILVAHEIVPVYQPVFHGFGWKGKEVLGKNVVAEEYARYCKYLVARYGARPAMWLVGADGTGTEVGVKEGGETVEVWDAYQQPTGIHYNPSDDYIAAWADQDTYIPHYNKSFQDADWLDFQWAQSGHRAAHIYKKVEQMYENKPVKAVANGEPTYEGIRDPENGAGWWQGEEAWMQLMSGGTMGVVYGAGGIWQWKVSADEAGWAEWANSELSWREALNLEGSRYVGFIAKAMEGMPFTDMEKRKDLAGGKLCLAKAGAFYVSYLNEGGEITLNELTPEMPYQWFNPKTGAFLEEGKVTEAVQTFTAPDNEPWVLLAGKRKTI</sequence>
<keyword evidence="5" id="KW-1185">Reference proteome</keyword>
<organism evidence="4 5">
    <name type="scientific">Cyclobacterium amurskyense</name>
    <dbReference type="NCBI Taxonomy" id="320787"/>
    <lineage>
        <taxon>Bacteria</taxon>
        <taxon>Pseudomonadati</taxon>
        <taxon>Bacteroidota</taxon>
        <taxon>Cytophagia</taxon>
        <taxon>Cytophagales</taxon>
        <taxon>Cyclobacteriaceae</taxon>
        <taxon>Cyclobacterium</taxon>
    </lineage>
</organism>
<gene>
    <name evidence="4" type="ORF">CA2015_4260</name>
</gene>
<evidence type="ECO:0000313" key="5">
    <source>
        <dbReference type="Proteomes" id="UP000036520"/>
    </source>
</evidence>
<dbReference type="PATRIC" id="fig|320787.5.peg.4671"/>
<dbReference type="PANTHER" id="PTHR37836:SF3">
    <property type="entry name" value="ENDOGLUCANASE"/>
    <property type="match status" value="1"/>
</dbReference>
<name>A0A0H4PGF1_9BACT</name>
<dbReference type="Pfam" id="PF13204">
    <property type="entry name" value="Apiosidase"/>
    <property type="match status" value="1"/>
</dbReference>
<reference evidence="4 5" key="1">
    <citation type="submission" date="2015-07" db="EMBL/GenBank/DDBJ databases">
        <authorList>
            <person name="Kim K.M."/>
        </authorList>
    </citation>
    <scope>NUCLEOTIDE SEQUENCE [LARGE SCALE GENOMIC DNA]</scope>
    <source>
        <strain evidence="4 5">KCTC 12363</strain>
    </source>
</reference>